<dbReference type="RefSeq" id="WP_386665399.1">
    <property type="nucleotide sequence ID" value="NZ_JBHLTG010000001.1"/>
</dbReference>
<reference evidence="2 3" key="1">
    <citation type="submission" date="2024-09" db="EMBL/GenBank/DDBJ databases">
        <authorList>
            <person name="Sun Q."/>
            <person name="Mori K."/>
        </authorList>
    </citation>
    <scope>NUCLEOTIDE SEQUENCE [LARGE SCALE GENOMIC DNA]</scope>
    <source>
        <strain evidence="2 3">KCTC 23076</strain>
    </source>
</reference>
<organism evidence="2 3">
    <name type="scientific">Lysobacter korlensis</name>
    <dbReference type="NCBI Taxonomy" id="553636"/>
    <lineage>
        <taxon>Bacteria</taxon>
        <taxon>Pseudomonadati</taxon>
        <taxon>Pseudomonadota</taxon>
        <taxon>Gammaproteobacteria</taxon>
        <taxon>Lysobacterales</taxon>
        <taxon>Lysobacteraceae</taxon>
        <taxon>Lysobacter</taxon>
    </lineage>
</organism>
<sequence>MSGYPLDIGLATRTDPARVLEEMKRLAVEQLGTLPHNLAQGVEKTLQASAGGPSFEEQGALQLLRQHGASHVMRFRQQIASGFDEFRGPLSRTAGAELNLIDEQHLDLHLTGQRLAEMLEQRYQRPLEVMKQRLGSVSSALGTHVGPNPVAPARLVGAFISTYGDLELPAAFHGVMFRQYQLALGRVLDELYVRINATLATAGYGADVASRRTTPLPSSRPWNEQALEPPATRQPDPPLARSPGAEAAAEISMAAPVVSSRLAGELMSLRSQLHARRRQAAEIDTDAHRRAMQRRPLQSRDVLTIASVMQSEPPDTFARALAASGRLADVVRDQMLEGARRLGLGADGLRLGEQEEDAIDLVSMLFESLFRTHTLEDRARRVYGRLVLPYVKVALAGDALFVQPQHPARRLLDAVTEACEGNDAATPHDRELLERASAVSQRVVAEYNEDMAVFELAHAELEALLVQQRRRGEMQESRAAKATFGRERLAQARAMADAALDTHFAARPLTSAVAEFLSAPWRHHFVQTLLRDGDECERVQQIRALGHALVEVDALAEQARGRELADRLVALQPSIVLCLGSLGLDENAARHGVAMLVRDLATPDTERRRQAVTPLAGDEPANDDPKLWLAGGTATVPHDPGVAAVIRRLQPGEWLRMVDPQGEACSVKVAWVSPLTSRLLLVNRRGMRVLVAAPEELAAMVASGGVMLGGERTPFSEAMRQLRQRLDHAVGQH</sequence>
<evidence type="ECO:0000313" key="3">
    <source>
        <dbReference type="Proteomes" id="UP001589896"/>
    </source>
</evidence>
<dbReference type="Proteomes" id="UP001589896">
    <property type="component" value="Unassembled WGS sequence"/>
</dbReference>
<proteinExistence type="predicted"/>
<evidence type="ECO:0000313" key="2">
    <source>
        <dbReference type="EMBL" id="MFC0677216.1"/>
    </source>
</evidence>
<gene>
    <name evidence="2" type="ORF">ACFFGH_05020</name>
</gene>
<keyword evidence="3" id="KW-1185">Reference proteome</keyword>
<dbReference type="Pfam" id="PF07793">
    <property type="entry name" value="DUF1631"/>
    <property type="match status" value="1"/>
</dbReference>
<protein>
    <submittedName>
        <fullName evidence="2">DUF1631 family protein</fullName>
    </submittedName>
</protein>
<accession>A0ABV6RJR9</accession>
<dbReference type="EMBL" id="JBHLTG010000001">
    <property type="protein sequence ID" value="MFC0677216.1"/>
    <property type="molecule type" value="Genomic_DNA"/>
</dbReference>
<comment type="caution">
    <text evidence="2">The sequence shown here is derived from an EMBL/GenBank/DDBJ whole genome shotgun (WGS) entry which is preliminary data.</text>
</comment>
<feature type="region of interest" description="Disordered" evidence="1">
    <location>
        <begin position="209"/>
        <end position="244"/>
    </location>
</feature>
<feature type="compositionally biased region" description="Polar residues" evidence="1">
    <location>
        <begin position="211"/>
        <end position="222"/>
    </location>
</feature>
<evidence type="ECO:0000256" key="1">
    <source>
        <dbReference type="SAM" id="MobiDB-lite"/>
    </source>
</evidence>
<name>A0ABV6RJR9_9GAMM</name>
<dbReference type="InterPro" id="IPR012434">
    <property type="entry name" value="DUF1631"/>
</dbReference>